<dbReference type="InterPro" id="IPR050513">
    <property type="entry name" value="RavA_ATPases"/>
</dbReference>
<dbReference type="SUPFAM" id="SSF52540">
    <property type="entry name" value="P-loop containing nucleoside triphosphate hydrolases"/>
    <property type="match status" value="1"/>
</dbReference>
<gene>
    <name evidence="3" type="ORF">CCMP2556_LOCUS31755</name>
</gene>
<dbReference type="EMBL" id="CAXAMN010021929">
    <property type="protein sequence ID" value="CAK9064617.1"/>
    <property type="molecule type" value="Genomic_DNA"/>
</dbReference>
<dbReference type="InterPro" id="IPR027417">
    <property type="entry name" value="P-loop_NTPase"/>
</dbReference>
<dbReference type="InterPro" id="IPR003593">
    <property type="entry name" value="AAA+_ATPase"/>
</dbReference>
<sequence>MLLQSLVAAAAPTPAMPAFRLRKLRGKKAQLLHWRSEIPDLSVPKSRFAARCPARCPAALGVIPVLYGLRTQPPRRLRRPRTRQPRPSLRRGASALDTRSVEAPIDLAAQERMRRWCEENAPAPVGTARERSELRGRILEAVDVLEAGLVERSLEARILLLAAFCGEHLLLLGPPGTAKSLLARRLVRFVGSDAVFFERLLTRFSVPEELFGPLSLKGLENDQYVRQTTGYLPEASIAFVDEIFKANSAILNSLLSIVNERVFDNGPDRVWVPLRCLVCASNEVPETEELDALYDRLLFRLVVRPVSDAALGELLRVTRAGVEPRADAADSEVTPFPLSLEDAAQALRGAATVTLREEVVEIFKDARSYLTSKKEVVSDRRLGQAARMLQLVAWTCGRREVELCDCALLAHVLWSTLDLMQPFQHWLRGRLARGAPRPAASPARALRGLLGGLVERVESERIELDELGKELKVFEEVVQKEILEKERQQALLREHCWLAPAQQEELIEAIEEELEQGSRALLLEVYRLEEVRESMPGELANYARERRSQGELPATDPMPGSRSFVQKLQTEPQTFKLGKHKGRSFSDVAENDVDYCRMVERKLAEGSFSGDAPLDRQVRAFVAYLKSR</sequence>
<organism evidence="3 4">
    <name type="scientific">Durusdinium trenchii</name>
    <dbReference type="NCBI Taxonomy" id="1381693"/>
    <lineage>
        <taxon>Eukaryota</taxon>
        <taxon>Sar</taxon>
        <taxon>Alveolata</taxon>
        <taxon>Dinophyceae</taxon>
        <taxon>Suessiales</taxon>
        <taxon>Symbiodiniaceae</taxon>
        <taxon>Durusdinium</taxon>
    </lineage>
</organism>
<feature type="region of interest" description="Disordered" evidence="1">
    <location>
        <begin position="74"/>
        <end position="95"/>
    </location>
</feature>
<name>A0ABP0NLG4_9DINO</name>
<proteinExistence type="predicted"/>
<dbReference type="InterPro" id="IPR045427">
    <property type="entry name" value="MoxR"/>
</dbReference>
<dbReference type="SMART" id="SM00382">
    <property type="entry name" value="AAA"/>
    <property type="match status" value="1"/>
</dbReference>
<dbReference type="Pfam" id="PF17868">
    <property type="entry name" value="AAA_lid_8"/>
    <property type="match status" value="1"/>
</dbReference>
<dbReference type="Proteomes" id="UP001642484">
    <property type="component" value="Unassembled WGS sequence"/>
</dbReference>
<feature type="domain" description="AAA+ ATPase" evidence="2">
    <location>
        <begin position="165"/>
        <end position="307"/>
    </location>
</feature>
<feature type="compositionally biased region" description="Basic residues" evidence="1">
    <location>
        <begin position="74"/>
        <end position="84"/>
    </location>
</feature>
<evidence type="ECO:0000313" key="3">
    <source>
        <dbReference type="EMBL" id="CAK9064617.1"/>
    </source>
</evidence>
<dbReference type="PANTHER" id="PTHR32204">
    <property type="entry name" value="ATPASE RAVA"/>
    <property type="match status" value="1"/>
</dbReference>
<dbReference type="PANTHER" id="PTHR32204:SF0">
    <property type="entry name" value="ATPASE RAVA"/>
    <property type="match status" value="1"/>
</dbReference>
<evidence type="ECO:0000313" key="4">
    <source>
        <dbReference type="Proteomes" id="UP001642484"/>
    </source>
</evidence>
<dbReference type="Pfam" id="PF20030">
    <property type="entry name" value="bpMoxR"/>
    <property type="match status" value="1"/>
</dbReference>
<accession>A0ABP0NLG4</accession>
<protein>
    <recommendedName>
        <fullName evidence="2">AAA+ ATPase domain-containing protein</fullName>
    </recommendedName>
</protein>
<evidence type="ECO:0000259" key="2">
    <source>
        <dbReference type="SMART" id="SM00382"/>
    </source>
</evidence>
<reference evidence="3 4" key="1">
    <citation type="submission" date="2024-02" db="EMBL/GenBank/DDBJ databases">
        <authorList>
            <person name="Chen Y."/>
            <person name="Shah S."/>
            <person name="Dougan E. K."/>
            <person name="Thang M."/>
            <person name="Chan C."/>
        </authorList>
    </citation>
    <scope>NUCLEOTIDE SEQUENCE [LARGE SCALE GENOMIC DNA]</scope>
</reference>
<evidence type="ECO:0000256" key="1">
    <source>
        <dbReference type="SAM" id="MobiDB-lite"/>
    </source>
</evidence>
<dbReference type="InterPro" id="IPR041538">
    <property type="entry name" value="RavA-like_AAA_lid"/>
</dbReference>
<keyword evidence="4" id="KW-1185">Reference proteome</keyword>
<dbReference type="CDD" id="cd00009">
    <property type="entry name" value="AAA"/>
    <property type="match status" value="1"/>
</dbReference>
<comment type="caution">
    <text evidence="3">The sequence shown here is derived from an EMBL/GenBank/DDBJ whole genome shotgun (WGS) entry which is preliminary data.</text>
</comment>
<dbReference type="Gene3D" id="3.40.50.300">
    <property type="entry name" value="P-loop containing nucleotide triphosphate hydrolases"/>
    <property type="match status" value="1"/>
</dbReference>